<name>A0ABD2MS24_9CUCU</name>
<dbReference type="AlphaFoldDB" id="A0ABD2MS24"/>
<dbReference type="Gene3D" id="1.10.510.10">
    <property type="entry name" value="Transferase(Phosphotransferase) domain 1"/>
    <property type="match status" value="1"/>
</dbReference>
<protein>
    <recommendedName>
        <fullName evidence="3">Androgen receptor</fullName>
    </recommendedName>
</protein>
<organism evidence="1 2">
    <name type="scientific">Cryptolaemus montrouzieri</name>
    <dbReference type="NCBI Taxonomy" id="559131"/>
    <lineage>
        <taxon>Eukaryota</taxon>
        <taxon>Metazoa</taxon>
        <taxon>Ecdysozoa</taxon>
        <taxon>Arthropoda</taxon>
        <taxon>Hexapoda</taxon>
        <taxon>Insecta</taxon>
        <taxon>Pterygota</taxon>
        <taxon>Neoptera</taxon>
        <taxon>Endopterygota</taxon>
        <taxon>Coleoptera</taxon>
        <taxon>Polyphaga</taxon>
        <taxon>Cucujiformia</taxon>
        <taxon>Coccinelloidea</taxon>
        <taxon>Coccinellidae</taxon>
        <taxon>Scymninae</taxon>
        <taxon>Scymnini</taxon>
        <taxon>Cryptolaemus</taxon>
    </lineage>
</organism>
<reference evidence="1 2" key="1">
    <citation type="journal article" date="2021" name="BMC Biol.">
        <title>Horizontally acquired antibacterial genes associated with adaptive radiation of ladybird beetles.</title>
        <authorList>
            <person name="Li H.S."/>
            <person name="Tang X.F."/>
            <person name="Huang Y.H."/>
            <person name="Xu Z.Y."/>
            <person name="Chen M.L."/>
            <person name="Du X.Y."/>
            <person name="Qiu B.Y."/>
            <person name="Chen P.T."/>
            <person name="Zhang W."/>
            <person name="Slipinski A."/>
            <person name="Escalona H.E."/>
            <person name="Waterhouse R.M."/>
            <person name="Zwick A."/>
            <person name="Pang H."/>
        </authorList>
    </citation>
    <scope>NUCLEOTIDE SEQUENCE [LARGE SCALE GENOMIC DNA]</scope>
    <source>
        <strain evidence="1">SYSU2018</strain>
    </source>
</reference>
<dbReference type="EMBL" id="JABFTP020000021">
    <property type="protein sequence ID" value="KAL3269173.1"/>
    <property type="molecule type" value="Genomic_DNA"/>
</dbReference>
<dbReference type="InterPro" id="IPR011009">
    <property type="entry name" value="Kinase-like_dom_sf"/>
</dbReference>
<dbReference type="Proteomes" id="UP001516400">
    <property type="component" value="Unassembled WGS sequence"/>
</dbReference>
<proteinExistence type="predicted"/>
<evidence type="ECO:0000313" key="1">
    <source>
        <dbReference type="EMBL" id="KAL3269173.1"/>
    </source>
</evidence>
<dbReference type="Gene3D" id="3.30.200.20">
    <property type="entry name" value="Phosphorylase Kinase, domain 1"/>
    <property type="match status" value="1"/>
</dbReference>
<comment type="caution">
    <text evidence="1">The sequence shown here is derived from an EMBL/GenBank/DDBJ whole genome shotgun (WGS) entry which is preliminary data.</text>
</comment>
<evidence type="ECO:0000313" key="2">
    <source>
        <dbReference type="Proteomes" id="UP001516400"/>
    </source>
</evidence>
<keyword evidence="2" id="KW-1185">Reference proteome</keyword>
<evidence type="ECO:0008006" key="3">
    <source>
        <dbReference type="Google" id="ProtNLM"/>
    </source>
</evidence>
<sequence length="72" mass="8284">VLSALDILQPPHLDFFQEIYVITELLQSDLHKIIVSHQPLSPDHIKVFLYQILRVSIDLSNIFLVAKPHLTV</sequence>
<gene>
    <name evidence="1" type="ORF">HHI36_008258</name>
</gene>
<accession>A0ABD2MS24</accession>
<dbReference type="SUPFAM" id="SSF56112">
    <property type="entry name" value="Protein kinase-like (PK-like)"/>
    <property type="match status" value="1"/>
</dbReference>
<feature type="non-terminal residue" evidence="1">
    <location>
        <position position="1"/>
    </location>
</feature>